<proteinExistence type="predicted"/>
<evidence type="ECO:0000313" key="4">
    <source>
        <dbReference type="Proteomes" id="UP000214880"/>
    </source>
</evidence>
<keyword evidence="1" id="KW-0732">Signal</keyword>
<dbReference type="OrthoDB" id="9816453at2"/>
<feature type="signal peptide" evidence="1">
    <location>
        <begin position="1"/>
        <end position="21"/>
    </location>
</feature>
<accession>A0A1G9R3I2</accession>
<dbReference type="PANTHER" id="PTHR40446:SF2">
    <property type="entry name" value="N-ACETYLGLUCOSAMINE-1-PHOSPHODIESTER ALPHA-N-ACETYLGLUCOSAMINIDASE"/>
    <property type="match status" value="1"/>
</dbReference>
<dbReference type="Gene3D" id="2.60.40.3500">
    <property type="match status" value="1"/>
</dbReference>
<evidence type="ECO:0000313" key="3">
    <source>
        <dbReference type="EMBL" id="SDM17778.1"/>
    </source>
</evidence>
<evidence type="ECO:0000259" key="2">
    <source>
        <dbReference type="Pfam" id="PF09992"/>
    </source>
</evidence>
<dbReference type="STRING" id="146817.SAMN04488502_102407"/>
<dbReference type="RefSeq" id="WP_092071053.1">
    <property type="nucleotide sequence ID" value="NZ_FNHB01000002.1"/>
</dbReference>
<dbReference type="Pfam" id="PF09992">
    <property type="entry name" value="NAGPA"/>
    <property type="match status" value="1"/>
</dbReference>
<dbReference type="InterPro" id="IPR018711">
    <property type="entry name" value="NAGPA"/>
</dbReference>
<feature type="chain" id="PRO_5038837127" evidence="1">
    <location>
        <begin position="22"/>
        <end position="471"/>
    </location>
</feature>
<keyword evidence="4" id="KW-1185">Reference proteome</keyword>
<protein>
    <submittedName>
        <fullName evidence="3">AMIN domain-containing protein</fullName>
    </submittedName>
</protein>
<gene>
    <name evidence="3" type="ORF">SAMN04488502_102407</name>
</gene>
<feature type="domain" description="Phosphodiester glycosidase" evidence="2">
    <location>
        <begin position="288"/>
        <end position="461"/>
    </location>
</feature>
<evidence type="ECO:0000256" key="1">
    <source>
        <dbReference type="SAM" id="SignalP"/>
    </source>
</evidence>
<reference evidence="3 4" key="1">
    <citation type="submission" date="2016-10" db="EMBL/GenBank/DDBJ databases">
        <authorList>
            <person name="de Groot N.N."/>
        </authorList>
    </citation>
    <scope>NUCLEOTIDE SEQUENCE [LARGE SCALE GENOMIC DNA]</scope>
    <source>
        <strain evidence="3 4">DSM 1736</strain>
    </source>
</reference>
<dbReference type="Proteomes" id="UP000214880">
    <property type="component" value="Unassembled WGS sequence"/>
</dbReference>
<dbReference type="PANTHER" id="PTHR40446">
    <property type="entry name" value="N-ACETYLGLUCOSAMINE-1-PHOSPHODIESTER ALPHA-N-ACETYLGLUCOSAMINIDASE"/>
    <property type="match status" value="1"/>
</dbReference>
<dbReference type="AlphaFoldDB" id="A0A1G9R3I2"/>
<dbReference type="EMBL" id="FNHB01000002">
    <property type="protein sequence ID" value="SDM17778.1"/>
    <property type="molecule type" value="Genomic_DNA"/>
</dbReference>
<sequence>MKKILLALFVTFLIAVSATEAAPAALVKQVRYSQTAQTVRLVFDLDQLPDYKISLTENPAALVIEFAGKVDQAVLPAMTFSDPAVKRLTFGGTSPDGLKIAVELNRAVLYKAFTLTGPNRLVVDVMKEYEQKVQEEVAPGVKLTTLLRGRPEGPIAAYLLEIEPKSGWVIQPVLSNDAIVNLETVKSMADRTKAVAAVNASYFSLHGELLGLTKINHTIVSTGDLARTALGIMPDGQAIIGPVEYEGTVVLPDGANFPVAGINQRRGQDSLVVYNSYYGPATDTNQYGAEYVVKQDKVVSIHVNNTPLEPDGIVLSAHGAAADQLAKLQVGDTVRVFQTLGPVWDKTLHVVGAGPALVKNNSVYLSTKIEKFGADVAGGRAPRTAVGITEDGHILLAVVDGRQYGSMGFSLLELALFMQEAGAVQAMNLDGGGSSEMVVNGKIVNKPSDRRERRVGSALTVMPESPIKLAN</sequence>
<name>A0A1G9R3I2_9FIRM</name>
<organism evidence="3 4">
    <name type="scientific">Dendrosporobacter quercicolus</name>
    <dbReference type="NCBI Taxonomy" id="146817"/>
    <lineage>
        <taxon>Bacteria</taxon>
        <taxon>Bacillati</taxon>
        <taxon>Bacillota</taxon>
        <taxon>Negativicutes</taxon>
        <taxon>Selenomonadales</taxon>
        <taxon>Sporomusaceae</taxon>
        <taxon>Dendrosporobacter</taxon>
    </lineage>
</organism>